<feature type="domain" description="Glucan biosynthesis periplasmic MdoG C-terminal" evidence="7">
    <location>
        <begin position="41"/>
        <end position="521"/>
    </location>
</feature>
<name>A0A084IR71_SALHC</name>
<dbReference type="Proteomes" id="UP000028302">
    <property type="component" value="Unassembled WGS sequence"/>
</dbReference>
<dbReference type="GO" id="GO:0030246">
    <property type="term" value="F:carbohydrate binding"/>
    <property type="evidence" value="ECO:0007669"/>
    <property type="project" value="InterPro"/>
</dbReference>
<evidence type="ECO:0000256" key="2">
    <source>
        <dbReference type="ARBA" id="ARBA00005001"/>
    </source>
</evidence>
<comment type="caution">
    <text evidence="8">The sequence shown here is derived from an EMBL/GenBank/DDBJ whole genome shotgun (WGS) entry which is preliminary data.</text>
</comment>
<dbReference type="SUPFAM" id="SSF74650">
    <property type="entry name" value="Galactose mutarotase-like"/>
    <property type="match status" value="1"/>
</dbReference>
<dbReference type="InterPro" id="IPR014438">
    <property type="entry name" value="Glucan_biosyn_MdoG/MdoD"/>
</dbReference>
<evidence type="ECO:0000259" key="7">
    <source>
        <dbReference type="Pfam" id="PF04349"/>
    </source>
</evidence>
<dbReference type="EMBL" id="APNK01000001">
    <property type="protein sequence ID" value="KEZ79205.1"/>
    <property type="molecule type" value="Genomic_DNA"/>
</dbReference>
<dbReference type="PATRIC" id="fig|1304275.5.peg.120"/>
<comment type="subcellular location">
    <subcellularLocation>
        <location evidence="1">Periplasm</location>
    </subcellularLocation>
</comment>
<accession>A0A084IR71</accession>
<keyword evidence="9" id="KW-1185">Reference proteome</keyword>
<evidence type="ECO:0000256" key="1">
    <source>
        <dbReference type="ARBA" id="ARBA00004418"/>
    </source>
</evidence>
<dbReference type="GO" id="GO:0003824">
    <property type="term" value="F:catalytic activity"/>
    <property type="evidence" value="ECO:0007669"/>
    <property type="project" value="InterPro"/>
</dbReference>
<dbReference type="PANTHER" id="PTHR30504">
    <property type="entry name" value="GLUCANS BIOSYNTHESIS PROTEIN"/>
    <property type="match status" value="1"/>
</dbReference>
<comment type="pathway">
    <text evidence="2">Glycan metabolism; osmoregulated periplasmic glucan (OPG) biosynthesis.</text>
</comment>
<sequence>MDRRRRRLLQSAAAWAGVSSIGGVPASWAAMNAPLSGGAPFSFDRLIALARDLATLPYVPPKPRYGQLLSQLGYKTFMGIKTRKGHQLWENTDLPFSVEFFHLDNGIRVPVDINIVSNGHARHLDYDPKMFVYPDPTLAHRMPDDLGYAGFRLHDARTDHREWLAFKGASYFRSPGTENQYGMSARGVSVNSGEPGPESFPDFTRYWIQRPHPGDDAITLWALLEGEHLTGAYQMRCSRPGDVIMDIRCRLFQREAIERLGIAPLTSMFWFSETNARRGADWRPEVHDSDGLAIQTGTGERIWRALSNPPRPDISLFADDNPHGFGLLQRDRNFDHYQDSGVSFERRPSTWVEPVGDWGHGQVALFELPTNDEIYDNINAFWIPAQPATAGSRWAFDYKLLWTDHAPFPGNLAHVTATRTGHAGDPSTYKDRRPTDRKFVIDFDGGPIGQNEPGADIHIDASASFGEIDNPYVIAIGSGHPGWRVFIDWRGDTPPDQQSVVLHCRLMRGKEPLTETWVYSYYPKPLPG</sequence>
<dbReference type="OrthoDB" id="335750at2"/>
<keyword evidence="5" id="KW-0732">Signal</keyword>
<dbReference type="eggNOG" id="COG3131">
    <property type="taxonomic scope" value="Bacteria"/>
</dbReference>
<evidence type="ECO:0000313" key="9">
    <source>
        <dbReference type="Proteomes" id="UP000028302"/>
    </source>
</evidence>
<dbReference type="Pfam" id="PF04349">
    <property type="entry name" value="MdoG"/>
    <property type="match status" value="1"/>
</dbReference>
<dbReference type="UniPathway" id="UPA00637"/>
<evidence type="ECO:0000256" key="3">
    <source>
        <dbReference type="ARBA" id="ARBA00009284"/>
    </source>
</evidence>
<dbReference type="InterPro" id="IPR011013">
    <property type="entry name" value="Gal_mutarotase_sf_dom"/>
</dbReference>
<dbReference type="AlphaFoldDB" id="A0A084IR71"/>
<dbReference type="SUPFAM" id="SSF81296">
    <property type="entry name" value="E set domains"/>
    <property type="match status" value="1"/>
</dbReference>
<proteinExistence type="inferred from homology"/>
<evidence type="ECO:0000256" key="4">
    <source>
        <dbReference type="ARBA" id="ARBA00015372"/>
    </source>
</evidence>
<dbReference type="InterPro" id="IPR014718">
    <property type="entry name" value="GH-type_carb-bd"/>
</dbReference>
<dbReference type="PROSITE" id="PS51318">
    <property type="entry name" value="TAT"/>
    <property type="match status" value="1"/>
</dbReference>
<dbReference type="GO" id="GO:0051274">
    <property type="term" value="P:beta-glucan biosynthetic process"/>
    <property type="evidence" value="ECO:0007669"/>
    <property type="project" value="TreeGrafter"/>
</dbReference>
<dbReference type="InterPro" id="IPR007444">
    <property type="entry name" value="Glucan_biosyn_MdoG_C"/>
</dbReference>
<keyword evidence="6" id="KW-0574">Periplasm</keyword>
<dbReference type="GO" id="GO:0030288">
    <property type="term" value="C:outer membrane-bounded periplasmic space"/>
    <property type="evidence" value="ECO:0007669"/>
    <property type="project" value="TreeGrafter"/>
</dbReference>
<dbReference type="InterPro" id="IPR006311">
    <property type="entry name" value="TAT_signal"/>
</dbReference>
<protein>
    <recommendedName>
        <fullName evidence="4">Glucans biosynthesis protein D</fullName>
    </recommendedName>
</protein>
<dbReference type="Gene3D" id="2.70.98.10">
    <property type="match status" value="1"/>
</dbReference>
<comment type="similarity">
    <text evidence="3">Belongs to the OpgD/OpgG family.</text>
</comment>
<dbReference type="InterPro" id="IPR013783">
    <property type="entry name" value="Ig-like_fold"/>
</dbReference>
<gene>
    <name evidence="8" type="primary">mdoD</name>
    <name evidence="8" type="ORF">C41B8_00610</name>
</gene>
<dbReference type="InterPro" id="IPR014756">
    <property type="entry name" value="Ig_E-set"/>
</dbReference>
<dbReference type="Gene3D" id="2.60.40.10">
    <property type="entry name" value="Immunoglobulins"/>
    <property type="match status" value="1"/>
</dbReference>
<evidence type="ECO:0000313" key="8">
    <source>
        <dbReference type="EMBL" id="KEZ79205.1"/>
    </source>
</evidence>
<dbReference type="RefSeq" id="WP_037332752.1">
    <property type="nucleotide sequence ID" value="NZ_APNK01000001.1"/>
</dbReference>
<dbReference type="STRING" id="1304275.C41B8_00610"/>
<evidence type="ECO:0000256" key="6">
    <source>
        <dbReference type="ARBA" id="ARBA00022764"/>
    </source>
</evidence>
<evidence type="ECO:0000256" key="5">
    <source>
        <dbReference type="ARBA" id="ARBA00022729"/>
    </source>
</evidence>
<dbReference type="PANTHER" id="PTHR30504:SF3">
    <property type="entry name" value="GLUCANS BIOSYNTHESIS PROTEIN D"/>
    <property type="match status" value="1"/>
</dbReference>
<organism evidence="8 9">
    <name type="scientific">Salinisphaera hydrothermalis (strain C41B8)</name>
    <dbReference type="NCBI Taxonomy" id="1304275"/>
    <lineage>
        <taxon>Bacteria</taxon>
        <taxon>Pseudomonadati</taxon>
        <taxon>Pseudomonadota</taxon>
        <taxon>Gammaproteobacteria</taxon>
        <taxon>Salinisphaerales</taxon>
        <taxon>Salinisphaeraceae</taxon>
        <taxon>Salinisphaera</taxon>
    </lineage>
</organism>
<dbReference type="PIRSF" id="PIRSF006281">
    <property type="entry name" value="MdoG"/>
    <property type="match status" value="1"/>
</dbReference>
<reference evidence="8 9" key="1">
    <citation type="submission" date="2013-03" db="EMBL/GenBank/DDBJ databases">
        <title>Salinisphaera hydrothermalis C41B8 Genome Sequencing.</title>
        <authorList>
            <person name="Li C."/>
            <person name="Lai Q."/>
            <person name="Shao Z."/>
        </authorList>
    </citation>
    <scope>NUCLEOTIDE SEQUENCE [LARGE SCALE GENOMIC DNA]</scope>
    <source>
        <strain evidence="8 9">C41B8</strain>
    </source>
</reference>